<dbReference type="AlphaFoldDB" id="A0A4Y2C4C6"/>
<keyword evidence="2" id="KW-1185">Reference proteome</keyword>
<proteinExistence type="predicted"/>
<name>A0A4Y2C4C6_ARAVE</name>
<protein>
    <submittedName>
        <fullName evidence="1">Uncharacterized protein</fullName>
    </submittedName>
</protein>
<dbReference type="EMBL" id="BGPR01000140">
    <property type="protein sequence ID" value="GBL98466.1"/>
    <property type="molecule type" value="Genomic_DNA"/>
</dbReference>
<comment type="caution">
    <text evidence="1">The sequence shown here is derived from an EMBL/GenBank/DDBJ whole genome shotgun (WGS) entry which is preliminary data.</text>
</comment>
<dbReference type="Proteomes" id="UP000499080">
    <property type="component" value="Unassembled WGS sequence"/>
</dbReference>
<accession>A0A4Y2C4C6</accession>
<organism evidence="1 2">
    <name type="scientific">Araneus ventricosus</name>
    <name type="common">Orbweaver spider</name>
    <name type="synonym">Epeira ventricosa</name>
    <dbReference type="NCBI Taxonomy" id="182803"/>
    <lineage>
        <taxon>Eukaryota</taxon>
        <taxon>Metazoa</taxon>
        <taxon>Ecdysozoa</taxon>
        <taxon>Arthropoda</taxon>
        <taxon>Chelicerata</taxon>
        <taxon>Arachnida</taxon>
        <taxon>Araneae</taxon>
        <taxon>Araneomorphae</taxon>
        <taxon>Entelegynae</taxon>
        <taxon>Araneoidea</taxon>
        <taxon>Araneidae</taxon>
        <taxon>Araneus</taxon>
    </lineage>
</organism>
<evidence type="ECO:0000313" key="2">
    <source>
        <dbReference type="Proteomes" id="UP000499080"/>
    </source>
</evidence>
<gene>
    <name evidence="1" type="ORF">AVEN_111598_1</name>
</gene>
<sequence length="104" mass="11541">MSRWTWVMGTATPTEGCLTTRYDLACNRPHPRRIFSGKRVSNLESSGLEVETLPIGHRGLHRTKFTESSNFRTCPGLAYRLPGRSLALSVALDIKEWIALPAGA</sequence>
<evidence type="ECO:0000313" key="1">
    <source>
        <dbReference type="EMBL" id="GBL98466.1"/>
    </source>
</evidence>
<reference evidence="1 2" key="1">
    <citation type="journal article" date="2019" name="Sci. Rep.">
        <title>Orb-weaving spider Araneus ventricosus genome elucidates the spidroin gene catalogue.</title>
        <authorList>
            <person name="Kono N."/>
            <person name="Nakamura H."/>
            <person name="Ohtoshi R."/>
            <person name="Moran D.A.P."/>
            <person name="Shinohara A."/>
            <person name="Yoshida Y."/>
            <person name="Fujiwara M."/>
            <person name="Mori M."/>
            <person name="Tomita M."/>
            <person name="Arakawa K."/>
        </authorList>
    </citation>
    <scope>NUCLEOTIDE SEQUENCE [LARGE SCALE GENOMIC DNA]</scope>
</reference>